<dbReference type="GO" id="GO:0009507">
    <property type="term" value="C:chloroplast"/>
    <property type="evidence" value="ECO:0007669"/>
    <property type="project" value="TreeGrafter"/>
</dbReference>
<dbReference type="Proteomes" id="UP000604046">
    <property type="component" value="Unassembled WGS sequence"/>
</dbReference>
<evidence type="ECO:0000313" key="2">
    <source>
        <dbReference type="EMBL" id="CAE7039503.1"/>
    </source>
</evidence>
<sequence length="510" mass="52976">MADGRRASREELCCGGLTPDCRKLGKAVAEIARAKQWAAAIALLQDAWAGSAQVDVVTLGAAVSACRVTFGWRWGSEILAMGLRRGFGGMSAVLRGTAMGAVRVGGTWTSALTLVAGLKDQSVRANAVHLSTAAAAASEVLGSWGVAVALLQAERGIVLDPPAVSSLVASLSRGEKWQGALNVFLRHTETLTVRLANAALTAMEAGELWPAASALLGDLRQARLRADVRGVNSAASAAAQGVGWRWSLHLLERSRHDAAGRDVVGTNVALAALGQGRHWGSSLSLLRAFCDLRLAPDVTSFGTVTSSCKRAGRVALAQELLTEAGRRGFVLSATIYGAVLAGCTWATAFALLHAARGALVQTDAALANAAASACEPFGAWQMATRLLHFLGPEANTRTIGAATASCVAAGAWLTGLRLLSAGSWRALPAGPVARAAAAAAAWQAGRWRQVVALLTHCGRAEKHRLDIPGAVLAASCLEAQSSTFTLPRLLREVAVSADKLILYLLGRLEL</sequence>
<gene>
    <name evidence="2" type="primary">EMB2654</name>
    <name evidence="2" type="ORF">SNAT2548_LOCUS4699</name>
</gene>
<keyword evidence="3" id="KW-1185">Reference proteome</keyword>
<comment type="caution">
    <text evidence="2">The sequence shown here is derived from an EMBL/GenBank/DDBJ whole genome shotgun (WGS) entry which is preliminary data.</text>
</comment>
<organism evidence="2 3">
    <name type="scientific">Symbiodinium natans</name>
    <dbReference type="NCBI Taxonomy" id="878477"/>
    <lineage>
        <taxon>Eukaryota</taxon>
        <taxon>Sar</taxon>
        <taxon>Alveolata</taxon>
        <taxon>Dinophyceae</taxon>
        <taxon>Suessiales</taxon>
        <taxon>Symbiodiniaceae</taxon>
        <taxon>Symbiodinium</taxon>
    </lineage>
</organism>
<dbReference type="OrthoDB" id="448674at2759"/>
<dbReference type="AlphaFoldDB" id="A0A812IN55"/>
<dbReference type="Gene3D" id="1.25.40.10">
    <property type="entry name" value="Tetratricopeptide repeat domain"/>
    <property type="match status" value="2"/>
</dbReference>
<evidence type="ECO:0000313" key="3">
    <source>
        <dbReference type="Proteomes" id="UP000604046"/>
    </source>
</evidence>
<dbReference type="InterPro" id="IPR011990">
    <property type="entry name" value="TPR-like_helical_dom_sf"/>
</dbReference>
<dbReference type="PANTHER" id="PTHR47936">
    <property type="entry name" value="PPR_LONG DOMAIN-CONTAINING PROTEIN"/>
    <property type="match status" value="1"/>
</dbReference>
<reference evidence="2" key="1">
    <citation type="submission" date="2021-02" db="EMBL/GenBank/DDBJ databases">
        <authorList>
            <person name="Dougan E. K."/>
            <person name="Rhodes N."/>
            <person name="Thang M."/>
            <person name="Chan C."/>
        </authorList>
    </citation>
    <scope>NUCLEOTIDE SEQUENCE</scope>
</reference>
<dbReference type="GO" id="GO:0031930">
    <property type="term" value="P:mitochondria-nucleus signaling pathway"/>
    <property type="evidence" value="ECO:0007669"/>
    <property type="project" value="TreeGrafter"/>
</dbReference>
<evidence type="ECO:0000256" key="1">
    <source>
        <dbReference type="ARBA" id="ARBA00022737"/>
    </source>
</evidence>
<protein>
    <submittedName>
        <fullName evidence="2">EMB2654 protein</fullName>
    </submittedName>
</protein>
<dbReference type="PANTHER" id="PTHR47936:SF1">
    <property type="entry name" value="PENTATRICOPEPTIDE REPEAT-CONTAINING PROTEIN GUN1, CHLOROPLASTIC"/>
    <property type="match status" value="1"/>
</dbReference>
<accession>A0A812IN55</accession>
<dbReference type="EMBL" id="CAJNDS010000291">
    <property type="protein sequence ID" value="CAE7039503.1"/>
    <property type="molecule type" value="Genomic_DNA"/>
</dbReference>
<proteinExistence type="predicted"/>
<name>A0A812IN55_9DINO</name>
<keyword evidence="1" id="KW-0677">Repeat</keyword>